<protein>
    <recommendedName>
        <fullName evidence="3">DUF488 domain-containing protein</fullName>
    </recommendedName>
</protein>
<name>W0P6H5_ADVMD</name>
<dbReference type="OrthoDB" id="9790745at2"/>
<dbReference type="InterPro" id="IPR052552">
    <property type="entry name" value="YeaO-like"/>
</dbReference>
<dbReference type="KEGG" id="amim:MIM_c02440"/>
<keyword evidence="2" id="KW-1185">Reference proteome</keyword>
<dbReference type="STRING" id="1247726.MIM_c02440"/>
<organism evidence="1 2">
    <name type="scientific">Advenella mimigardefordensis (strain DSM 17166 / LMG 22922 / DPN7)</name>
    <dbReference type="NCBI Taxonomy" id="1247726"/>
    <lineage>
        <taxon>Bacteria</taxon>
        <taxon>Pseudomonadati</taxon>
        <taxon>Pseudomonadota</taxon>
        <taxon>Betaproteobacteria</taxon>
        <taxon>Burkholderiales</taxon>
        <taxon>Alcaligenaceae</taxon>
    </lineage>
</organism>
<gene>
    <name evidence="1" type="ORF">MIM_c02440</name>
</gene>
<dbReference type="eggNOG" id="COG3189">
    <property type="taxonomic scope" value="Bacteria"/>
</dbReference>
<dbReference type="PANTHER" id="PTHR36849:SF1">
    <property type="entry name" value="CYTOPLASMIC PROTEIN"/>
    <property type="match status" value="1"/>
</dbReference>
<dbReference type="PATRIC" id="fig|1247726.3.peg.269"/>
<dbReference type="EMBL" id="CP003915">
    <property type="protein sequence ID" value="AHG62346.1"/>
    <property type="molecule type" value="Genomic_DNA"/>
</dbReference>
<evidence type="ECO:0008006" key="3">
    <source>
        <dbReference type="Google" id="ProtNLM"/>
    </source>
</evidence>
<proteinExistence type="predicted"/>
<evidence type="ECO:0000313" key="1">
    <source>
        <dbReference type="EMBL" id="AHG62346.1"/>
    </source>
</evidence>
<dbReference type="AlphaFoldDB" id="W0P6H5"/>
<dbReference type="Pfam" id="PF22752">
    <property type="entry name" value="DUF488-N3i"/>
    <property type="match status" value="1"/>
</dbReference>
<reference evidence="1 2" key="1">
    <citation type="journal article" date="2014" name="Microbiology">
        <title>Unravelling the complete genome sequence of Advenella mimigardefordensis strain DPN7T and novel insights in the catabolism of the xenobiotic polythioester precursor 3,3'-dithiodipropionate.</title>
        <authorList>
            <person name="Wubbeler J.H."/>
            <person name="Hiessl S."/>
            <person name="Schuldes J."/>
            <person name="Thurmer A."/>
            <person name="Daniel R."/>
            <person name="Steinbuchel A."/>
        </authorList>
    </citation>
    <scope>NUCLEOTIDE SEQUENCE [LARGE SCALE GENOMIC DNA]</scope>
    <source>
        <strain evidence="2">DSM 17166 / LMG 22922 / DPN7</strain>
    </source>
</reference>
<dbReference type="RefSeq" id="WP_042069828.1">
    <property type="nucleotide sequence ID" value="NZ_CP003915.1"/>
</dbReference>
<evidence type="ECO:0000313" key="2">
    <source>
        <dbReference type="Proteomes" id="UP000019095"/>
    </source>
</evidence>
<accession>W0P6H5</accession>
<dbReference type="PANTHER" id="PTHR36849">
    <property type="entry name" value="CYTOPLASMIC PROTEIN-RELATED"/>
    <property type="match status" value="1"/>
</dbReference>
<dbReference type="HOGENOM" id="CLU_137928_0_0_4"/>
<sequence>MKKDQIQTKRVYDEPADSDGYRVLVDRLWPRGIKKEALKHDLWLKEITPSSALRKWFHENAEQWAEFRQRYYAELDDQPAAVQQLIDQSQQQRVTLLYAAKDEQHNNANVLRDYLRAHAK</sequence>
<dbReference type="Proteomes" id="UP000019095">
    <property type="component" value="Chromosome"/>
</dbReference>